<organism evidence="1 2">
    <name type="scientific">Phytophthora nicotianae P10297</name>
    <dbReference type="NCBI Taxonomy" id="1317064"/>
    <lineage>
        <taxon>Eukaryota</taxon>
        <taxon>Sar</taxon>
        <taxon>Stramenopiles</taxon>
        <taxon>Oomycota</taxon>
        <taxon>Peronosporomycetes</taxon>
        <taxon>Peronosporales</taxon>
        <taxon>Peronosporaceae</taxon>
        <taxon>Phytophthora</taxon>
    </lineage>
</organism>
<proteinExistence type="predicted"/>
<accession>W2Z110</accession>
<dbReference type="Proteomes" id="UP000018948">
    <property type="component" value="Unassembled WGS sequence"/>
</dbReference>
<feature type="non-terminal residue" evidence="1">
    <location>
        <position position="1"/>
    </location>
</feature>
<sequence length="74" mass="8553">EHRFNRSLYITLNSTLIRFSSPIPAFKTKSQQLQQQALLVTISLMVQAFEFSKVLISLELVEIRDLGDDAWIEN</sequence>
<dbReference type="EMBL" id="ANIY01002446">
    <property type="protein sequence ID" value="ETP40958.1"/>
    <property type="molecule type" value="Genomic_DNA"/>
</dbReference>
<name>W2Z110_PHYNI</name>
<evidence type="ECO:0000313" key="1">
    <source>
        <dbReference type="EMBL" id="ETP40958.1"/>
    </source>
</evidence>
<reference evidence="1 2" key="1">
    <citation type="submission" date="2013-11" db="EMBL/GenBank/DDBJ databases">
        <title>The Genome Sequence of Phytophthora parasitica P10297.</title>
        <authorList>
            <consortium name="The Broad Institute Genomics Platform"/>
            <person name="Russ C."/>
            <person name="Tyler B."/>
            <person name="Panabieres F."/>
            <person name="Shan W."/>
            <person name="Tripathy S."/>
            <person name="Grunwald N."/>
            <person name="Machado M."/>
            <person name="Johnson C.S."/>
            <person name="Walker B."/>
            <person name="Young S.K."/>
            <person name="Zeng Q."/>
            <person name="Gargeya S."/>
            <person name="Fitzgerald M."/>
            <person name="Haas B."/>
            <person name="Abouelleil A."/>
            <person name="Allen A.W."/>
            <person name="Alvarado L."/>
            <person name="Arachchi H.M."/>
            <person name="Berlin A.M."/>
            <person name="Chapman S.B."/>
            <person name="Gainer-Dewar J."/>
            <person name="Goldberg J."/>
            <person name="Griggs A."/>
            <person name="Gujja S."/>
            <person name="Hansen M."/>
            <person name="Howarth C."/>
            <person name="Imamovic A."/>
            <person name="Ireland A."/>
            <person name="Larimer J."/>
            <person name="McCowan C."/>
            <person name="Murphy C."/>
            <person name="Pearson M."/>
            <person name="Poon T.W."/>
            <person name="Priest M."/>
            <person name="Roberts A."/>
            <person name="Saif S."/>
            <person name="Shea T."/>
            <person name="Sisk P."/>
            <person name="Sykes S."/>
            <person name="Wortman J."/>
            <person name="Nusbaum C."/>
            <person name="Birren B."/>
        </authorList>
    </citation>
    <scope>NUCLEOTIDE SEQUENCE [LARGE SCALE GENOMIC DNA]</scope>
    <source>
        <strain evidence="1 2">P10297</strain>
    </source>
</reference>
<protein>
    <submittedName>
        <fullName evidence="1">Uncharacterized protein</fullName>
    </submittedName>
</protein>
<comment type="caution">
    <text evidence="1">The sequence shown here is derived from an EMBL/GenBank/DDBJ whole genome shotgun (WGS) entry which is preliminary data.</text>
</comment>
<dbReference type="AlphaFoldDB" id="W2Z110"/>
<gene>
    <name evidence="1" type="ORF">F442_11787</name>
</gene>
<evidence type="ECO:0000313" key="2">
    <source>
        <dbReference type="Proteomes" id="UP000018948"/>
    </source>
</evidence>